<dbReference type="Gene3D" id="3.40.50.720">
    <property type="entry name" value="NAD(P)-binding Rossmann-like Domain"/>
    <property type="match status" value="1"/>
</dbReference>
<dbReference type="InterPro" id="IPR045886">
    <property type="entry name" value="ThiF/MoeB/HesA"/>
</dbReference>
<accession>L0RD59</accession>
<dbReference type="AlphaFoldDB" id="L0RD59"/>
<dbReference type="InterPro" id="IPR035985">
    <property type="entry name" value="Ubiquitin-activating_enz"/>
</dbReference>
<dbReference type="KEGG" id="dhy:DESAM_21862"/>
<organism evidence="2 3">
    <name type="scientific">Maridesulfovibrio hydrothermalis AM13 = DSM 14728</name>
    <dbReference type="NCBI Taxonomy" id="1121451"/>
    <lineage>
        <taxon>Bacteria</taxon>
        <taxon>Pseudomonadati</taxon>
        <taxon>Thermodesulfobacteriota</taxon>
        <taxon>Desulfovibrionia</taxon>
        <taxon>Desulfovibrionales</taxon>
        <taxon>Desulfovibrionaceae</taxon>
        <taxon>Maridesulfovibrio</taxon>
    </lineage>
</organism>
<dbReference type="OrthoDB" id="9804286at2"/>
<dbReference type="NCBIfam" id="TIGR02354">
    <property type="entry name" value="thiF_fam2"/>
    <property type="match status" value="1"/>
</dbReference>
<sequence>MNLTEQGIASYLGEEKLKYLQTITIGIAGTGGLGSNCAMHLVRSGFRKFVLVDFDRIEESNLNRQFFRQNQIGEYKVEALDKNLKEINPDLDIFIRYETVTPDNMMGIFKNCDVVIEAFDAARIKKALVETFLPTDKLIVTASGMGGAGNADEIVTRKIRENLYIIGDMKTECNEQTPPFSPKVGIAAAKQADVVLAYYLSKFESEGYE</sequence>
<dbReference type="SUPFAM" id="SSF69572">
    <property type="entry name" value="Activating enzymes of the ubiquitin-like proteins"/>
    <property type="match status" value="1"/>
</dbReference>
<dbReference type="STRING" id="1121451.DESAM_21862"/>
<dbReference type="NCBIfam" id="NF006395">
    <property type="entry name" value="PRK08644.1"/>
    <property type="match status" value="1"/>
</dbReference>
<dbReference type="HOGENOM" id="CLU_013325_10_4_7"/>
<feature type="domain" description="THIF-type NAD/FAD binding fold" evidence="1">
    <location>
        <begin position="10"/>
        <end position="155"/>
    </location>
</feature>
<reference evidence="2 3" key="1">
    <citation type="submission" date="2012-10" db="EMBL/GenBank/DDBJ databases">
        <authorList>
            <person name="Genoscope - CEA"/>
        </authorList>
    </citation>
    <scope>NUCLEOTIDE SEQUENCE [LARGE SCALE GENOMIC DNA]</scope>
    <source>
        <strain evidence="3">AM13 / DSM 14728</strain>
    </source>
</reference>
<evidence type="ECO:0000259" key="1">
    <source>
        <dbReference type="Pfam" id="PF00899"/>
    </source>
</evidence>
<dbReference type="PANTHER" id="PTHR43267:SF3">
    <property type="entry name" value="THIF PROTEIN"/>
    <property type="match status" value="1"/>
</dbReference>
<dbReference type="PATRIC" id="fig|1121451.3.peg.2094"/>
<dbReference type="EMBL" id="FO203522">
    <property type="protein sequence ID" value="CCO24135.1"/>
    <property type="molecule type" value="Genomic_DNA"/>
</dbReference>
<dbReference type="InterPro" id="IPR000594">
    <property type="entry name" value="ThiF_NAD_FAD-bd"/>
</dbReference>
<dbReference type="GO" id="GO:0061503">
    <property type="term" value="F:tRNA threonylcarbamoyladenosine dehydratase"/>
    <property type="evidence" value="ECO:0007669"/>
    <property type="project" value="TreeGrafter"/>
</dbReference>
<name>L0RD59_9BACT</name>
<proteinExistence type="predicted"/>
<dbReference type="Proteomes" id="UP000010808">
    <property type="component" value="Chromosome"/>
</dbReference>
<protein>
    <submittedName>
        <fullName evidence="2">Thiamine biosynthesis protein ThiF</fullName>
    </submittedName>
</protein>
<dbReference type="GO" id="GO:0008641">
    <property type="term" value="F:ubiquitin-like modifier activating enzyme activity"/>
    <property type="evidence" value="ECO:0007669"/>
    <property type="project" value="InterPro"/>
</dbReference>
<dbReference type="PANTHER" id="PTHR43267">
    <property type="entry name" value="TRNA THREONYLCARBAMOYLADENOSINE DEHYDRATASE"/>
    <property type="match status" value="1"/>
</dbReference>
<dbReference type="GO" id="GO:0061504">
    <property type="term" value="P:cyclic threonylcarbamoyladenosine biosynthetic process"/>
    <property type="evidence" value="ECO:0007669"/>
    <property type="project" value="TreeGrafter"/>
</dbReference>
<gene>
    <name evidence="2" type="ORF">DESAM_21862</name>
</gene>
<dbReference type="eggNOG" id="COG0476">
    <property type="taxonomic scope" value="Bacteria"/>
</dbReference>
<evidence type="ECO:0000313" key="3">
    <source>
        <dbReference type="Proteomes" id="UP000010808"/>
    </source>
</evidence>
<keyword evidence="3" id="KW-1185">Reference proteome</keyword>
<dbReference type="RefSeq" id="WP_015336736.1">
    <property type="nucleotide sequence ID" value="NC_020055.1"/>
</dbReference>
<evidence type="ECO:0000313" key="2">
    <source>
        <dbReference type="EMBL" id="CCO24135.1"/>
    </source>
</evidence>
<dbReference type="InterPro" id="IPR012729">
    <property type="entry name" value="ThiF_fam2"/>
</dbReference>
<dbReference type="Pfam" id="PF00899">
    <property type="entry name" value="ThiF"/>
    <property type="match status" value="1"/>
</dbReference>